<dbReference type="CDD" id="cd02182">
    <property type="entry name" value="GH16_Strep_laminarinase_like"/>
    <property type="match status" value="1"/>
</dbReference>
<dbReference type="PANTHER" id="PTHR10963:SF60">
    <property type="entry name" value="GRAM-NEGATIVE BACTERIA-BINDING PROTEIN 1-RELATED"/>
    <property type="match status" value="1"/>
</dbReference>
<keyword evidence="3" id="KW-0378">Hydrolase</keyword>
<keyword evidence="4" id="KW-1185">Reference proteome</keyword>
<protein>
    <submittedName>
        <fullName evidence="3">Glycoside hydrolase family 16 protein</fullName>
    </submittedName>
</protein>
<evidence type="ECO:0000313" key="3">
    <source>
        <dbReference type="EMBL" id="KAK0641300.1"/>
    </source>
</evidence>
<dbReference type="InterPro" id="IPR013320">
    <property type="entry name" value="ConA-like_dom_sf"/>
</dbReference>
<dbReference type="GO" id="GO:0005975">
    <property type="term" value="P:carbohydrate metabolic process"/>
    <property type="evidence" value="ECO:0007669"/>
    <property type="project" value="InterPro"/>
</dbReference>
<dbReference type="Proteomes" id="UP001174936">
    <property type="component" value="Unassembled WGS sequence"/>
</dbReference>
<evidence type="ECO:0000313" key="4">
    <source>
        <dbReference type="Proteomes" id="UP001174936"/>
    </source>
</evidence>
<feature type="domain" description="GH16" evidence="2">
    <location>
        <begin position="27"/>
        <end position="280"/>
    </location>
</feature>
<organism evidence="3 4">
    <name type="scientific">Cercophora newfieldiana</name>
    <dbReference type="NCBI Taxonomy" id="92897"/>
    <lineage>
        <taxon>Eukaryota</taxon>
        <taxon>Fungi</taxon>
        <taxon>Dikarya</taxon>
        <taxon>Ascomycota</taxon>
        <taxon>Pezizomycotina</taxon>
        <taxon>Sordariomycetes</taxon>
        <taxon>Sordariomycetidae</taxon>
        <taxon>Sordariales</taxon>
        <taxon>Lasiosphaeriaceae</taxon>
        <taxon>Cercophora</taxon>
    </lineage>
</organism>
<proteinExistence type="predicted"/>
<sequence length="280" mass="30870">MRAHALLPFLSSLAAALAPPNYPGFRTLWFDAFPGNAGELPSSSNWDFRLEDFQVNNEVQRYQRNPHNIQISGGGTVQIVPRNSGGKWTSGRIESKFAPCPTPGKVMMVESVIRFGDNQRDRKQGMWPAFWMLGESVRRGTNWPMCGELDIMETVNGAPTAYGTIHCGSPNGGPCNEPQGRPATVDLHDNGWHRWTLKIDLTNGDWRAQQIQWLKDGNVFSTVRGADINDQGVWGTLAHSPMIIILNLAVGGSWPGPPNGNTADSWGSMMEVEYVAVYST</sequence>
<dbReference type="PANTHER" id="PTHR10963">
    <property type="entry name" value="GLYCOSYL HYDROLASE-RELATED"/>
    <property type="match status" value="1"/>
</dbReference>
<comment type="caution">
    <text evidence="3">The sequence shown here is derived from an EMBL/GenBank/DDBJ whole genome shotgun (WGS) entry which is preliminary data.</text>
</comment>
<dbReference type="PROSITE" id="PS51762">
    <property type="entry name" value="GH16_2"/>
    <property type="match status" value="1"/>
</dbReference>
<keyword evidence="1" id="KW-0732">Signal</keyword>
<evidence type="ECO:0000259" key="2">
    <source>
        <dbReference type="PROSITE" id="PS51762"/>
    </source>
</evidence>
<dbReference type="GO" id="GO:0004553">
    <property type="term" value="F:hydrolase activity, hydrolyzing O-glycosyl compounds"/>
    <property type="evidence" value="ECO:0007669"/>
    <property type="project" value="InterPro"/>
</dbReference>
<accession>A0AA40CK18</accession>
<dbReference type="Pfam" id="PF26113">
    <property type="entry name" value="GH16_XgeA"/>
    <property type="match status" value="1"/>
</dbReference>
<dbReference type="InterPro" id="IPR000757">
    <property type="entry name" value="Beta-glucanase-like"/>
</dbReference>
<feature type="chain" id="PRO_5041390297" evidence="1">
    <location>
        <begin position="19"/>
        <end position="280"/>
    </location>
</feature>
<name>A0AA40CK18_9PEZI</name>
<dbReference type="AlphaFoldDB" id="A0AA40CK18"/>
<evidence type="ECO:0000256" key="1">
    <source>
        <dbReference type="SAM" id="SignalP"/>
    </source>
</evidence>
<dbReference type="SUPFAM" id="SSF49899">
    <property type="entry name" value="Concanavalin A-like lectins/glucanases"/>
    <property type="match status" value="1"/>
</dbReference>
<feature type="signal peptide" evidence="1">
    <location>
        <begin position="1"/>
        <end position="18"/>
    </location>
</feature>
<reference evidence="3" key="1">
    <citation type="submission" date="2023-06" db="EMBL/GenBank/DDBJ databases">
        <title>Genome-scale phylogeny and comparative genomics of the fungal order Sordariales.</title>
        <authorList>
            <consortium name="Lawrence Berkeley National Laboratory"/>
            <person name="Hensen N."/>
            <person name="Bonometti L."/>
            <person name="Westerberg I."/>
            <person name="Brannstrom I.O."/>
            <person name="Guillou S."/>
            <person name="Cros-Aarteil S."/>
            <person name="Calhoun S."/>
            <person name="Haridas S."/>
            <person name="Kuo A."/>
            <person name="Mondo S."/>
            <person name="Pangilinan J."/>
            <person name="Riley R."/>
            <person name="Labutti K."/>
            <person name="Andreopoulos B."/>
            <person name="Lipzen A."/>
            <person name="Chen C."/>
            <person name="Yanf M."/>
            <person name="Daum C."/>
            <person name="Ng V."/>
            <person name="Clum A."/>
            <person name="Steindorff A."/>
            <person name="Ohm R."/>
            <person name="Martin F."/>
            <person name="Silar P."/>
            <person name="Natvig D."/>
            <person name="Lalanne C."/>
            <person name="Gautier V."/>
            <person name="Ament-Velasquez S.L."/>
            <person name="Kruys A."/>
            <person name="Hutchinson M.I."/>
            <person name="Powell A.J."/>
            <person name="Barry K."/>
            <person name="Miller A.N."/>
            <person name="Grigoriev I.V."/>
            <person name="Debuchy R."/>
            <person name="Gladieux P."/>
            <person name="Thoren M.H."/>
            <person name="Johannesson H."/>
        </authorList>
    </citation>
    <scope>NUCLEOTIDE SEQUENCE</scope>
    <source>
        <strain evidence="3">SMH2532-1</strain>
    </source>
</reference>
<dbReference type="EMBL" id="JAULSV010000006">
    <property type="protein sequence ID" value="KAK0641300.1"/>
    <property type="molecule type" value="Genomic_DNA"/>
</dbReference>
<dbReference type="InterPro" id="IPR050546">
    <property type="entry name" value="Glycosyl_Hydrlase_16"/>
</dbReference>
<dbReference type="Gene3D" id="2.60.120.200">
    <property type="match status" value="1"/>
</dbReference>
<gene>
    <name evidence="3" type="ORF">B0T16DRAFT_213330</name>
</gene>